<name>A0A1V4AC68_9ACTN</name>
<reference evidence="2 3" key="1">
    <citation type="submission" date="2017-02" db="EMBL/GenBank/DDBJ databases">
        <title>Draft Genome Sequence of Streptomyces tsukubaensis F601, a Producer of the immunosuppressant tacrolimus FK506.</title>
        <authorList>
            <person name="Zong G."/>
            <person name="Zhong C."/>
            <person name="Fu J."/>
            <person name="Qin R."/>
            <person name="Cao G."/>
        </authorList>
    </citation>
    <scope>NUCLEOTIDE SEQUENCE [LARGE SCALE GENOMIC DNA]</scope>
    <source>
        <strain evidence="2 3">F601</strain>
    </source>
</reference>
<evidence type="ECO:0000259" key="1">
    <source>
        <dbReference type="Pfam" id="PF16363"/>
    </source>
</evidence>
<keyword evidence="3" id="KW-1185">Reference proteome</keyword>
<dbReference type="Gene3D" id="3.40.50.720">
    <property type="entry name" value="NAD(P)-binding Rossmann-like Domain"/>
    <property type="match status" value="1"/>
</dbReference>
<dbReference type="STRING" id="83656.B1H18_08895"/>
<sequence length="65" mass="7305">MGLGWERYVRFDKYCLRPSEVNSLTGDASKAAVELGWKPKTFLPELASLMFDEDLGTVLAQPVEQ</sequence>
<feature type="domain" description="NAD(P)-binding" evidence="1">
    <location>
        <begin position="7"/>
        <end position="50"/>
    </location>
</feature>
<accession>A0A1V4AC68</accession>
<proteinExistence type="predicted"/>
<evidence type="ECO:0000313" key="3">
    <source>
        <dbReference type="Proteomes" id="UP000190539"/>
    </source>
</evidence>
<organism evidence="2 3">
    <name type="scientific">Streptomyces tsukubensis</name>
    <dbReference type="NCBI Taxonomy" id="83656"/>
    <lineage>
        <taxon>Bacteria</taxon>
        <taxon>Bacillati</taxon>
        <taxon>Actinomycetota</taxon>
        <taxon>Actinomycetes</taxon>
        <taxon>Kitasatosporales</taxon>
        <taxon>Streptomycetaceae</taxon>
        <taxon>Streptomyces</taxon>
    </lineage>
</organism>
<evidence type="ECO:0000313" key="2">
    <source>
        <dbReference type="EMBL" id="OON81421.1"/>
    </source>
</evidence>
<gene>
    <name evidence="2" type="ORF">B1H18_08895</name>
</gene>
<comment type="caution">
    <text evidence="2">The sequence shown here is derived from an EMBL/GenBank/DDBJ whole genome shotgun (WGS) entry which is preliminary data.</text>
</comment>
<dbReference type="EMBL" id="MVFC01000004">
    <property type="protein sequence ID" value="OON81421.1"/>
    <property type="molecule type" value="Genomic_DNA"/>
</dbReference>
<dbReference type="Pfam" id="PF16363">
    <property type="entry name" value="GDP_Man_Dehyd"/>
    <property type="match status" value="1"/>
</dbReference>
<protein>
    <recommendedName>
        <fullName evidence="1">NAD(P)-binding domain-containing protein</fullName>
    </recommendedName>
</protein>
<dbReference type="InterPro" id="IPR016040">
    <property type="entry name" value="NAD(P)-bd_dom"/>
</dbReference>
<dbReference type="AlphaFoldDB" id="A0A1V4AC68"/>
<dbReference type="Gene3D" id="3.90.25.10">
    <property type="entry name" value="UDP-galactose 4-epimerase, domain 1"/>
    <property type="match status" value="1"/>
</dbReference>
<dbReference type="RefSeq" id="WP_218669991.1">
    <property type="nucleotide sequence ID" value="NZ_CP045178.1"/>
</dbReference>
<dbReference type="Proteomes" id="UP000190539">
    <property type="component" value="Unassembled WGS sequence"/>
</dbReference>